<dbReference type="PANTHER" id="PTHR43088:SF1">
    <property type="entry name" value="SUBUNIT OF PYRUVATE:FLAVODOXIN OXIDOREDUCTASE"/>
    <property type="match status" value="1"/>
</dbReference>
<organism evidence="4 5">
    <name type="scientific">Mariniplasma anaerobium</name>
    <dbReference type="NCBI Taxonomy" id="2735436"/>
    <lineage>
        <taxon>Bacteria</taxon>
        <taxon>Bacillati</taxon>
        <taxon>Mycoplasmatota</taxon>
        <taxon>Mollicutes</taxon>
        <taxon>Acholeplasmatales</taxon>
        <taxon>Acholeplasmataceae</taxon>
        <taxon>Mariniplasma</taxon>
    </lineage>
</organism>
<keyword evidence="1" id="KW-0560">Oxidoreductase</keyword>
<feature type="domain" description="Pyruvate:ferredoxin oxidoreductase core" evidence="3">
    <location>
        <begin position="249"/>
        <end position="342"/>
    </location>
</feature>
<dbReference type="NCBIfam" id="NF005507">
    <property type="entry name" value="PRK07119.1"/>
    <property type="match status" value="1"/>
</dbReference>
<evidence type="ECO:0000313" key="5">
    <source>
        <dbReference type="Proteomes" id="UP000620133"/>
    </source>
</evidence>
<keyword evidence="5" id="KW-1185">Reference proteome</keyword>
<dbReference type="Proteomes" id="UP000620133">
    <property type="component" value="Chromosome"/>
</dbReference>
<evidence type="ECO:0000259" key="2">
    <source>
        <dbReference type="Pfam" id="PF01855"/>
    </source>
</evidence>
<dbReference type="RefSeq" id="WP_176239917.1">
    <property type="nucleotide sequence ID" value="NZ_AP024412.1"/>
</dbReference>
<dbReference type="AlphaFoldDB" id="A0A7U9TIK1"/>
<dbReference type="EMBL" id="AP024412">
    <property type="protein sequence ID" value="BCR36470.1"/>
    <property type="molecule type" value="Genomic_DNA"/>
</dbReference>
<dbReference type="Gene3D" id="3.40.50.970">
    <property type="match status" value="1"/>
</dbReference>
<accession>A0A7U9TIK1</accession>
<proteinExistence type="predicted"/>
<dbReference type="SUPFAM" id="SSF52922">
    <property type="entry name" value="TK C-terminal domain-like"/>
    <property type="match status" value="1"/>
</dbReference>
<name>A0A7U9TIK1_9MOLU</name>
<dbReference type="SUPFAM" id="SSF52518">
    <property type="entry name" value="Thiamin diphosphate-binding fold (THDP-binding)"/>
    <property type="match status" value="1"/>
</dbReference>
<feature type="domain" description="Pyruvate flavodoxin/ferredoxin oxidoreductase pyrimidine binding" evidence="2">
    <location>
        <begin position="15"/>
        <end position="231"/>
    </location>
</feature>
<dbReference type="InterPro" id="IPR002880">
    <property type="entry name" value="Pyrv_Fd/Flavodoxin_OxRdtase_N"/>
</dbReference>
<dbReference type="KEGG" id="manr:MPAN_013630"/>
<dbReference type="GO" id="GO:0016491">
    <property type="term" value="F:oxidoreductase activity"/>
    <property type="evidence" value="ECO:0007669"/>
    <property type="project" value="UniProtKB-KW"/>
</dbReference>
<dbReference type="PANTHER" id="PTHR43088">
    <property type="entry name" value="SUBUNIT OF PYRUVATE:FLAVODOXIN OXIDOREDUCTASE-RELATED"/>
    <property type="match status" value="1"/>
</dbReference>
<sequence length="355" mass="38999">MSKVLMKGNEAIAKAAMKAGLECYFGYPITPQNEVPEYLSKLLPDAGKVFVQAESEVAAINMVYGAAGSGKRVMTSSSSVGIALKQEGISYIAGAELPCVIGSVMRGGPGLGSIQPSQGDYYQATRGGGNGDYHVIVFAPESVQETVDLMKEAFDVADTYRNPVMILADGLIGQMMESVDLDRPVKKRKLPEKTWAATGMKHHEGRNIINSLFLDANELEQHNLKLQKKYQEVTKNEVKYEMINMDHPDYVIVAYGTTARICRSSIEILKENGIEVGMIRPISLWPYPKKAFDLIPKSVKGLMVVEMSLGQMLDDVLISDKGRHKIAFYGRAGGIVPEPEEIVEAIMTFDERLVD</sequence>
<dbReference type="CDD" id="cd07034">
    <property type="entry name" value="TPP_PYR_PFOR_IOR-alpha_like"/>
    <property type="match status" value="1"/>
</dbReference>
<dbReference type="InterPro" id="IPR052368">
    <property type="entry name" value="2-oxoacid_oxidoreductase"/>
</dbReference>
<protein>
    <submittedName>
        <fullName evidence="4">3-methyl-2-oxobutanoate dehydrogenase subunit VorB</fullName>
    </submittedName>
</protein>
<dbReference type="InterPro" id="IPR009014">
    <property type="entry name" value="Transketo_C/PFOR_II"/>
</dbReference>
<dbReference type="Pfam" id="PF17147">
    <property type="entry name" value="PFOR_II"/>
    <property type="match status" value="1"/>
</dbReference>
<gene>
    <name evidence="4" type="ORF">MPAN_013630</name>
</gene>
<dbReference type="Pfam" id="PF01855">
    <property type="entry name" value="POR_N"/>
    <property type="match status" value="1"/>
</dbReference>
<evidence type="ECO:0000259" key="3">
    <source>
        <dbReference type="Pfam" id="PF17147"/>
    </source>
</evidence>
<reference evidence="4" key="1">
    <citation type="submission" date="2021-01" db="EMBL/GenBank/DDBJ databases">
        <title>Draft genome sequence of Acholeplasmataceae bacterium strain Mahy22.</title>
        <authorList>
            <person name="Watanabe M."/>
            <person name="Kojima H."/>
            <person name="Fukui M."/>
        </authorList>
    </citation>
    <scope>NUCLEOTIDE SEQUENCE</scope>
    <source>
        <strain evidence="4">Mahy22</strain>
    </source>
</reference>
<evidence type="ECO:0000256" key="1">
    <source>
        <dbReference type="ARBA" id="ARBA00023002"/>
    </source>
</evidence>
<dbReference type="InterPro" id="IPR033412">
    <property type="entry name" value="PFOR_II"/>
</dbReference>
<evidence type="ECO:0000313" key="4">
    <source>
        <dbReference type="EMBL" id="BCR36470.1"/>
    </source>
</evidence>
<dbReference type="Gene3D" id="3.40.50.920">
    <property type="match status" value="1"/>
</dbReference>
<dbReference type="InterPro" id="IPR029061">
    <property type="entry name" value="THDP-binding"/>
</dbReference>